<reference evidence="1" key="1">
    <citation type="submission" date="2021-01" db="EMBL/GenBank/DDBJ databases">
        <authorList>
            <person name="Corre E."/>
            <person name="Pelletier E."/>
            <person name="Niang G."/>
            <person name="Scheremetjew M."/>
            <person name="Finn R."/>
            <person name="Kale V."/>
            <person name="Holt S."/>
            <person name="Cochrane G."/>
            <person name="Meng A."/>
            <person name="Brown T."/>
            <person name="Cohen L."/>
        </authorList>
    </citation>
    <scope>NUCLEOTIDE SEQUENCE</scope>
    <source>
        <strain evidence="1">CCMP281</strain>
    </source>
</reference>
<gene>
    <name evidence="1" type="ORF">HERI1096_LOCUS3223</name>
</gene>
<proteinExistence type="predicted"/>
<dbReference type="AlphaFoldDB" id="A0A7S3AG56"/>
<sequence length="143" mass="14972">MNIVATSLSGNTVPAMVHSRHKTTTAIQLPGSTTTVFARVVEALQAAGPGLATITTCEFMLAGEIIQMDVMSSFPHVTLRSRDVELNAELSSVQITAVLSESVEHSGDGVQVWLEMVVVGTSSCAESAMAEIASRLAAVKEAI</sequence>
<evidence type="ECO:0000313" key="1">
    <source>
        <dbReference type="EMBL" id="CAE0102566.1"/>
    </source>
</evidence>
<dbReference type="EMBL" id="HBHX01005942">
    <property type="protein sequence ID" value="CAE0102566.1"/>
    <property type="molecule type" value="Transcribed_RNA"/>
</dbReference>
<protein>
    <submittedName>
        <fullName evidence="1">Uncharacterized protein</fullName>
    </submittedName>
</protein>
<organism evidence="1">
    <name type="scientific">Haptolina ericina</name>
    <dbReference type="NCBI Taxonomy" id="156174"/>
    <lineage>
        <taxon>Eukaryota</taxon>
        <taxon>Haptista</taxon>
        <taxon>Haptophyta</taxon>
        <taxon>Prymnesiophyceae</taxon>
        <taxon>Prymnesiales</taxon>
        <taxon>Prymnesiaceae</taxon>
        <taxon>Haptolina</taxon>
    </lineage>
</organism>
<accession>A0A7S3AG56</accession>
<name>A0A7S3AG56_9EUKA</name>